<protein>
    <recommendedName>
        <fullName evidence="7">DNA-directed RNA polymerase subunit beta'</fullName>
        <shortName evidence="7">RNAP subunit beta'</shortName>
        <ecNumber evidence="7">2.7.7.6</ecNumber>
    </recommendedName>
    <alternativeName>
        <fullName evidence="7">RNA polymerase subunit beta'</fullName>
    </alternativeName>
    <alternativeName>
        <fullName evidence="7">Transcriptase subunit beta'</fullName>
    </alternativeName>
</protein>
<organism evidence="10 11">
    <name type="scientific">Mucilaginibacter agri</name>
    <dbReference type="NCBI Taxonomy" id="2695265"/>
    <lineage>
        <taxon>Bacteria</taxon>
        <taxon>Pseudomonadati</taxon>
        <taxon>Bacteroidota</taxon>
        <taxon>Sphingobacteriia</taxon>
        <taxon>Sphingobacteriales</taxon>
        <taxon>Sphingobacteriaceae</taxon>
        <taxon>Mucilaginibacter</taxon>
    </lineage>
</organism>
<dbReference type="PANTHER" id="PTHR19376:SF54">
    <property type="entry name" value="DNA-DIRECTED RNA POLYMERASE SUBUNIT BETA"/>
    <property type="match status" value="1"/>
</dbReference>
<feature type="binding site" evidence="7">
    <location>
        <position position="81"/>
    </location>
    <ligand>
        <name>Zn(2+)</name>
        <dbReference type="ChEBI" id="CHEBI:29105"/>
        <label>1</label>
    </ligand>
</feature>
<evidence type="ECO:0000256" key="4">
    <source>
        <dbReference type="ARBA" id="ARBA00022723"/>
    </source>
</evidence>
<feature type="binding site" evidence="7">
    <location>
        <position position="476"/>
    </location>
    <ligand>
        <name>Mg(2+)</name>
        <dbReference type="ChEBI" id="CHEBI:18420"/>
    </ligand>
</feature>
<dbReference type="Gene3D" id="2.40.50.100">
    <property type="match status" value="3"/>
</dbReference>
<dbReference type="GO" id="GO:0006351">
    <property type="term" value="P:DNA-templated transcription"/>
    <property type="evidence" value="ECO:0007669"/>
    <property type="project" value="UniProtKB-UniRule"/>
</dbReference>
<feature type="binding site" evidence="7">
    <location>
        <position position="68"/>
    </location>
    <ligand>
        <name>Zn(2+)</name>
        <dbReference type="ChEBI" id="CHEBI:29105"/>
        <label>1</label>
    </ligand>
</feature>
<dbReference type="HAMAP" id="MF_01322">
    <property type="entry name" value="RNApol_bact_RpoC"/>
    <property type="match status" value="1"/>
</dbReference>
<feature type="binding site" evidence="7">
    <location>
        <position position="66"/>
    </location>
    <ligand>
        <name>Zn(2+)</name>
        <dbReference type="ChEBI" id="CHEBI:29105"/>
        <label>1</label>
    </ligand>
</feature>
<comment type="cofactor">
    <cofactor evidence="7">
        <name>Mg(2+)</name>
        <dbReference type="ChEBI" id="CHEBI:18420"/>
    </cofactor>
    <text evidence="7">Binds 1 Mg(2+) ion per subunit.</text>
</comment>
<dbReference type="GO" id="GO:0000428">
    <property type="term" value="C:DNA-directed RNA polymerase complex"/>
    <property type="evidence" value="ECO:0007669"/>
    <property type="project" value="UniProtKB-KW"/>
</dbReference>
<dbReference type="InterPro" id="IPR042102">
    <property type="entry name" value="RNA_pol_Rpb1_3_sf"/>
</dbReference>
<dbReference type="GO" id="GO:0003899">
    <property type="term" value="F:DNA-directed RNA polymerase activity"/>
    <property type="evidence" value="ECO:0007669"/>
    <property type="project" value="UniProtKB-UniRule"/>
</dbReference>
<feature type="binding site" evidence="7">
    <location>
        <position position="84"/>
    </location>
    <ligand>
        <name>Zn(2+)</name>
        <dbReference type="ChEBI" id="CHEBI:29105"/>
        <label>1</label>
    </ligand>
</feature>
<dbReference type="Pfam" id="PF05000">
    <property type="entry name" value="RNA_pol_Rpb1_4"/>
    <property type="match status" value="1"/>
</dbReference>
<dbReference type="Pfam" id="PF04983">
    <property type="entry name" value="RNA_pol_Rpb1_3"/>
    <property type="match status" value="1"/>
</dbReference>
<dbReference type="Gene3D" id="1.10.274.100">
    <property type="entry name" value="RNA polymerase Rpb1, domain 3"/>
    <property type="match status" value="2"/>
</dbReference>
<keyword evidence="3 7" id="KW-0548">Nucleotidyltransferase</keyword>
<evidence type="ECO:0000256" key="6">
    <source>
        <dbReference type="ARBA" id="ARBA00048552"/>
    </source>
</evidence>
<dbReference type="InterPro" id="IPR007081">
    <property type="entry name" value="RNA_pol_Rpb1_5"/>
</dbReference>
<dbReference type="InterPro" id="IPR012754">
    <property type="entry name" value="DNA-dir_RpoC_beta_prime_bact"/>
</dbReference>
<dbReference type="InterPro" id="IPR044893">
    <property type="entry name" value="RNA_pol_Rpb1_clamp_domain"/>
</dbReference>
<dbReference type="Pfam" id="PF04998">
    <property type="entry name" value="RNA_pol_Rpb1_5"/>
    <property type="match status" value="1"/>
</dbReference>
<feature type="binding site" evidence="7">
    <location>
        <position position="902"/>
    </location>
    <ligand>
        <name>Zn(2+)</name>
        <dbReference type="ChEBI" id="CHEBI:29105"/>
        <label>2</label>
    </ligand>
</feature>
<feature type="binding site" evidence="7">
    <location>
        <position position="821"/>
    </location>
    <ligand>
        <name>Zn(2+)</name>
        <dbReference type="ChEBI" id="CHEBI:29105"/>
        <label>2</label>
    </ligand>
</feature>
<keyword evidence="4 7" id="KW-0479">Metal-binding</keyword>
<evidence type="ECO:0000256" key="1">
    <source>
        <dbReference type="ARBA" id="ARBA00022478"/>
    </source>
</evidence>
<keyword evidence="5 7" id="KW-0804">Transcription</keyword>
<dbReference type="InterPro" id="IPR038120">
    <property type="entry name" value="Rpb1_funnel_sf"/>
</dbReference>
<dbReference type="RefSeq" id="WP_166584412.1">
    <property type="nucleotide sequence ID" value="NZ_WWEO01000038.1"/>
</dbReference>
<comment type="cofactor">
    <cofactor evidence="7">
        <name>Zn(2+)</name>
        <dbReference type="ChEBI" id="CHEBI:29105"/>
    </cofactor>
    <text evidence="7">Binds 2 Zn(2+) ions per subunit.</text>
</comment>
<evidence type="ECO:0000259" key="9">
    <source>
        <dbReference type="SMART" id="SM00663"/>
    </source>
</evidence>
<dbReference type="Gene3D" id="1.10.1790.20">
    <property type="match status" value="1"/>
</dbReference>
<dbReference type="CDD" id="cd02655">
    <property type="entry name" value="RNAP_beta'_C"/>
    <property type="match status" value="1"/>
</dbReference>
<reference evidence="10" key="2">
    <citation type="submission" date="2020-10" db="EMBL/GenBank/DDBJ databases">
        <title>Mucilaginibacter sp. nov., isolated from soil.</title>
        <authorList>
            <person name="Jeon C.O."/>
        </authorList>
    </citation>
    <scope>NUCLEOTIDE SEQUENCE</scope>
    <source>
        <strain evidence="10">R11</strain>
    </source>
</reference>
<comment type="caution">
    <text evidence="10">The sequence shown here is derived from an EMBL/GenBank/DDBJ whole genome shotgun (WGS) entry which is preliminary data.</text>
</comment>
<dbReference type="Proteomes" id="UP000638732">
    <property type="component" value="Unassembled WGS sequence"/>
</dbReference>
<sequence>MSYKKDNKIKSNFTSITISLASPESILERSSGEVLKPETINYRTYKPERDGLFCERIFGPVKDYECHCGKYKRIRYKGIVCDRCGVEVTEKKVRRERMGHINLVVPVAHIWYFRSLPNKIGYLLGLPTKKLDLIIYYERYVVIQPGIKEADGISKMDFLTEEEYLDVLDTLPKENQYLDDKDPQKFVAKMGAEALEELLKRLDLDQQSYDLRHQAANETSQQRKNEALKRLQVVEAFRDARTRIDNNPEWMIVKIVPVIPPELRPLVPLEGGRFATSDLNDLYRRVIIRNNRLKRLIEIKAPEVILRNEKRMLQEAVDSLFDNSRKVNAVKTEGNRALKSLSDILKGKQGRFRQNLLGKRVDYSARSVIVVGPNLKLHECGLPKDMAAELFKPFIIRKMIERGVVKTVKSAKKIVDRKDPLVWDILENVLKGHPVLLNRAPTLHRLGIQAFQPKLVEGKAIQLHPLTCTAFNADFDGDQMAVHVPLGNAAILEAQILMLASHNILNPANGTPITVPSQDMVLGLYYITKGRKTDEKRVVKGQGLSFYSAEEVIIAYNEKQVDLHAFIKVKANVKERDGSIVNKLIDTTVGRVLFNQHVPEEVGYINELLTKKSLRDIIGEVVKNTGMARAAQFLDDIKELGFQMAFRGGLSFNLQDVNIPEQKVTLIASASKEVEEVMGNYNMGFITNNERYNQIIDIWTRINNRLTANVMDILSNDNQGFNSVYMMLDSGARGSKEQIRQLAGMRGLMAKPQKSGSGGEIIENPILSNFKEGLSVLEYFISTHGARKGLADTALKTADAGYLTRRLHDVAQDMIVGETDCGTLRGIFTTALKDNEDIVEPLYDRILGRTSLHDVHDPITGDLLVGAGQDITEEIGKAIENSPLEGIEIRSVLACESKRGVCALCYGRNLASGKRVQSGEAVGVIAAQSIGEPGTQLTLRTFHVGGTASNIAAESQINARYEGIIEFENVRTVEYQTAEDGPVQVVLGRSGEFRIIEEGSNKVIVTNNIPYGSYLYVNDGAKVTKGDRICSWDPYNAVIISEFAGKASFDAVLEGITFREESDEQTGHREKVIIDTRDKTKNPVIQITDTMGNIIKGYNIPVGAHIAVDENEKIQTGQVIAKIPRSTGKTRDITGGLPRVTELFEARNPSNPAVVTEIDGVVTLGGVKRGNREITIESKDGQVKKYLVPLSKHILVQDNDFIKAGMPLSDGSISPADILAIKGPAAVQEYLVNGIQEVYRLQGVKINDKHFEVIVHQMMQKVQIEDPGDTRFLEKEAVDGWDFMTENDDIFDKKVVVEPGDSTSLKAGQIVSLRKLRDENSVLKRKDMKLVEVRDAIAATSSPLLQGITRASLGTKSFISAASFQETTKVLNEAAIAGKRDKMLGLKENVIVGHLIPSGTGMRIYDNVRVGSQEEFDRLMASKTEDVEA</sequence>
<dbReference type="NCBIfam" id="TIGR02386">
    <property type="entry name" value="rpoC_TIGR"/>
    <property type="match status" value="1"/>
</dbReference>
<dbReference type="InterPro" id="IPR007066">
    <property type="entry name" value="RNA_pol_Rpb1_3"/>
</dbReference>
<feature type="binding site" evidence="7">
    <location>
        <position position="478"/>
    </location>
    <ligand>
        <name>Mg(2+)</name>
        <dbReference type="ChEBI" id="CHEBI:18420"/>
    </ligand>
</feature>
<comment type="function">
    <text evidence="7 8">DNA-dependent RNA polymerase catalyzes the transcription of DNA into RNA using the four ribonucleoside triphosphates as substrates.</text>
</comment>
<dbReference type="EMBL" id="WWEO01000038">
    <property type="protein sequence ID" value="NCD68385.1"/>
    <property type="molecule type" value="Genomic_DNA"/>
</dbReference>
<evidence type="ECO:0000256" key="8">
    <source>
        <dbReference type="RuleBase" id="RU004279"/>
    </source>
</evidence>
<evidence type="ECO:0000256" key="3">
    <source>
        <dbReference type="ARBA" id="ARBA00022695"/>
    </source>
</evidence>
<dbReference type="EC" id="2.7.7.6" evidence="7"/>
<dbReference type="InterPro" id="IPR000722">
    <property type="entry name" value="RNA_pol_asu"/>
</dbReference>
<evidence type="ECO:0000313" key="10">
    <source>
        <dbReference type="EMBL" id="NCD68385.1"/>
    </source>
</evidence>
<dbReference type="PANTHER" id="PTHR19376">
    <property type="entry name" value="DNA-DIRECTED RNA POLYMERASE"/>
    <property type="match status" value="1"/>
</dbReference>
<keyword evidence="2 7" id="KW-0808">Transferase</keyword>
<dbReference type="GO" id="GO:0000287">
    <property type="term" value="F:magnesium ion binding"/>
    <property type="evidence" value="ECO:0007669"/>
    <property type="project" value="UniProtKB-UniRule"/>
</dbReference>
<keyword evidence="11" id="KW-1185">Reference proteome</keyword>
<dbReference type="SUPFAM" id="SSF64484">
    <property type="entry name" value="beta and beta-prime subunits of DNA dependent RNA-polymerase"/>
    <property type="match status" value="1"/>
</dbReference>
<dbReference type="Gene3D" id="4.10.860.120">
    <property type="entry name" value="RNA polymerase II, clamp domain"/>
    <property type="match status" value="1"/>
</dbReference>
<dbReference type="Gene3D" id="1.10.132.30">
    <property type="match status" value="1"/>
</dbReference>
<reference evidence="10" key="1">
    <citation type="submission" date="2020-01" db="EMBL/GenBank/DDBJ databases">
        <authorList>
            <person name="Seo Y.L."/>
        </authorList>
    </citation>
    <scope>NUCLEOTIDE SEQUENCE</scope>
    <source>
        <strain evidence="10">R11</strain>
    </source>
</reference>
<feature type="binding site" evidence="7">
    <location>
        <position position="474"/>
    </location>
    <ligand>
        <name>Mg(2+)</name>
        <dbReference type="ChEBI" id="CHEBI:18420"/>
    </ligand>
</feature>
<feature type="domain" description="RNA polymerase N-terminal" evidence="9">
    <location>
        <begin position="249"/>
        <end position="528"/>
    </location>
</feature>
<keyword evidence="1 7" id="KW-0240">DNA-directed RNA polymerase</keyword>
<feature type="binding site" evidence="7">
    <location>
        <position position="895"/>
    </location>
    <ligand>
        <name>Zn(2+)</name>
        <dbReference type="ChEBI" id="CHEBI:29105"/>
        <label>2</label>
    </ligand>
</feature>
<name>A0A965ZCU2_9SPHI</name>
<dbReference type="GO" id="GO:0003677">
    <property type="term" value="F:DNA binding"/>
    <property type="evidence" value="ECO:0007669"/>
    <property type="project" value="UniProtKB-UniRule"/>
</dbReference>
<dbReference type="Gene3D" id="1.10.150.390">
    <property type="match status" value="1"/>
</dbReference>
<feature type="binding site" evidence="7">
    <location>
        <position position="905"/>
    </location>
    <ligand>
        <name>Zn(2+)</name>
        <dbReference type="ChEBI" id="CHEBI:29105"/>
        <label>2</label>
    </ligand>
</feature>
<evidence type="ECO:0000313" key="11">
    <source>
        <dbReference type="Proteomes" id="UP000638732"/>
    </source>
</evidence>
<dbReference type="InterPro" id="IPR006592">
    <property type="entry name" value="RNA_pol_N"/>
</dbReference>
<comment type="subunit">
    <text evidence="7">The RNAP catalytic core consists of 2 alpha, 1 beta, 1 beta' and 1 omega subunit. When a sigma factor is associated with the core the holoenzyme is formed, which can initiate transcription.</text>
</comment>
<dbReference type="InterPro" id="IPR007083">
    <property type="entry name" value="RNA_pol_Rpb1_4"/>
</dbReference>
<evidence type="ECO:0000256" key="5">
    <source>
        <dbReference type="ARBA" id="ARBA00023163"/>
    </source>
</evidence>
<dbReference type="Pfam" id="PF00623">
    <property type="entry name" value="RNA_pol_Rpb1_2"/>
    <property type="match status" value="1"/>
</dbReference>
<dbReference type="InterPro" id="IPR045867">
    <property type="entry name" value="DNA-dir_RpoC_beta_prime"/>
</dbReference>
<comment type="catalytic activity">
    <reaction evidence="6 7 8">
        <text>RNA(n) + a ribonucleoside 5'-triphosphate = RNA(n+1) + diphosphate</text>
        <dbReference type="Rhea" id="RHEA:21248"/>
        <dbReference type="Rhea" id="RHEA-COMP:14527"/>
        <dbReference type="Rhea" id="RHEA-COMP:17342"/>
        <dbReference type="ChEBI" id="CHEBI:33019"/>
        <dbReference type="ChEBI" id="CHEBI:61557"/>
        <dbReference type="ChEBI" id="CHEBI:140395"/>
        <dbReference type="EC" id="2.7.7.6"/>
    </reaction>
</comment>
<dbReference type="Gene3D" id="2.40.40.20">
    <property type="match status" value="1"/>
</dbReference>
<keyword evidence="7" id="KW-0862">Zinc</keyword>
<keyword evidence="7" id="KW-0460">Magnesium</keyword>
<dbReference type="InterPro" id="IPR007080">
    <property type="entry name" value="RNA_pol_Rpb1_1"/>
</dbReference>
<evidence type="ECO:0000256" key="2">
    <source>
        <dbReference type="ARBA" id="ARBA00022679"/>
    </source>
</evidence>
<evidence type="ECO:0000256" key="7">
    <source>
        <dbReference type="HAMAP-Rule" id="MF_01322"/>
    </source>
</evidence>
<gene>
    <name evidence="7 10" type="primary">rpoC</name>
    <name evidence="10" type="ORF">GSY63_03365</name>
</gene>
<dbReference type="Pfam" id="PF04997">
    <property type="entry name" value="RNA_pol_Rpb1_1"/>
    <property type="match status" value="1"/>
</dbReference>
<dbReference type="Gene3D" id="1.10.40.90">
    <property type="match status" value="1"/>
</dbReference>
<accession>A0A965ZCU2</accession>
<dbReference type="CDD" id="cd01609">
    <property type="entry name" value="RNAP_beta'_N"/>
    <property type="match status" value="1"/>
</dbReference>
<dbReference type="GO" id="GO:0008270">
    <property type="term" value="F:zinc ion binding"/>
    <property type="evidence" value="ECO:0007669"/>
    <property type="project" value="UniProtKB-UniRule"/>
</dbReference>
<dbReference type="SMART" id="SM00663">
    <property type="entry name" value="RPOLA_N"/>
    <property type="match status" value="1"/>
</dbReference>
<comment type="similarity">
    <text evidence="7 8">Belongs to the RNA polymerase beta' chain family.</text>
</comment>
<proteinExistence type="inferred from homology"/>